<reference evidence="1 2" key="1">
    <citation type="submission" date="2019-12" db="EMBL/GenBank/DDBJ databases">
        <title>Genomic-based taxomic classification of the family Erythrobacteraceae.</title>
        <authorList>
            <person name="Xu L."/>
        </authorList>
    </citation>
    <scope>NUCLEOTIDE SEQUENCE [LARGE SCALE GENOMIC DNA]</scope>
    <source>
        <strain evidence="1 2">JCM 17468</strain>
    </source>
</reference>
<dbReference type="AlphaFoldDB" id="A0A844Y3T0"/>
<evidence type="ECO:0000313" key="1">
    <source>
        <dbReference type="EMBL" id="MXO52734.1"/>
    </source>
</evidence>
<gene>
    <name evidence="1" type="ORF">GRI47_01775</name>
</gene>
<dbReference type="Proteomes" id="UP000430272">
    <property type="component" value="Unassembled WGS sequence"/>
</dbReference>
<dbReference type="EMBL" id="WTYD01000001">
    <property type="protein sequence ID" value="MXO52734.1"/>
    <property type="molecule type" value="Genomic_DNA"/>
</dbReference>
<dbReference type="RefSeq" id="WP_160659679.1">
    <property type="nucleotide sequence ID" value="NZ_BAABDV010000001.1"/>
</dbReference>
<proteinExistence type="predicted"/>
<keyword evidence="2" id="KW-1185">Reference proteome</keyword>
<name>A0A844Y3T0_9SPHN</name>
<sequence>MTPDAIVTMSEKEMLHRLRNLEQINEFLIRFLLDVSTHLDAALGEDGLGSDVSALVLARERTSRLRERIAIPC</sequence>
<evidence type="ECO:0000313" key="2">
    <source>
        <dbReference type="Proteomes" id="UP000430272"/>
    </source>
</evidence>
<comment type="caution">
    <text evidence="1">The sequence shown here is derived from an EMBL/GenBank/DDBJ whole genome shotgun (WGS) entry which is preliminary data.</text>
</comment>
<organism evidence="1 2">
    <name type="scientific">Qipengyuania pelagi</name>
    <dbReference type="NCBI Taxonomy" id="994320"/>
    <lineage>
        <taxon>Bacteria</taxon>
        <taxon>Pseudomonadati</taxon>
        <taxon>Pseudomonadota</taxon>
        <taxon>Alphaproteobacteria</taxon>
        <taxon>Sphingomonadales</taxon>
        <taxon>Erythrobacteraceae</taxon>
        <taxon>Qipengyuania</taxon>
    </lineage>
</organism>
<protein>
    <submittedName>
        <fullName evidence="1">Uncharacterized protein</fullName>
    </submittedName>
</protein>
<accession>A0A844Y3T0</accession>